<feature type="chain" id="PRO_5024439180" evidence="1">
    <location>
        <begin position="21"/>
        <end position="914"/>
    </location>
</feature>
<accession>A0A5M6CQ01</accession>
<dbReference type="AlphaFoldDB" id="A0A5M6CQ01"/>
<dbReference type="InterPro" id="IPR041700">
    <property type="entry name" value="OMP_b-brl_3"/>
</dbReference>
<feature type="domain" description="Outer membrane protein beta-barrel" evidence="2">
    <location>
        <begin position="462"/>
        <end position="768"/>
    </location>
</feature>
<evidence type="ECO:0000259" key="2">
    <source>
        <dbReference type="Pfam" id="PF14905"/>
    </source>
</evidence>
<comment type="caution">
    <text evidence="3">The sequence shown here is derived from an EMBL/GenBank/DDBJ whole genome shotgun (WGS) entry which is preliminary data.</text>
</comment>
<evidence type="ECO:0000313" key="4">
    <source>
        <dbReference type="Proteomes" id="UP000323632"/>
    </source>
</evidence>
<proteinExistence type="predicted"/>
<dbReference type="SUPFAM" id="SSF49478">
    <property type="entry name" value="Cna protein B-type domain"/>
    <property type="match status" value="1"/>
</dbReference>
<gene>
    <name evidence="3" type="ORF">F0919_02035</name>
</gene>
<organism evidence="3 4">
    <name type="scientific">Taibaiella lutea</name>
    <dbReference type="NCBI Taxonomy" id="2608001"/>
    <lineage>
        <taxon>Bacteria</taxon>
        <taxon>Pseudomonadati</taxon>
        <taxon>Bacteroidota</taxon>
        <taxon>Chitinophagia</taxon>
        <taxon>Chitinophagales</taxon>
        <taxon>Chitinophagaceae</taxon>
        <taxon>Taibaiella</taxon>
    </lineage>
</organism>
<protein>
    <submittedName>
        <fullName evidence="3">Outer membrane beta-barrel protein</fullName>
    </submittedName>
</protein>
<dbReference type="Proteomes" id="UP000323632">
    <property type="component" value="Unassembled WGS sequence"/>
</dbReference>
<dbReference type="RefSeq" id="WP_150031042.1">
    <property type="nucleotide sequence ID" value="NZ_VWSH01000001.1"/>
</dbReference>
<dbReference type="Gene3D" id="2.60.40.1120">
    <property type="entry name" value="Carboxypeptidase-like, regulatory domain"/>
    <property type="match status" value="1"/>
</dbReference>
<dbReference type="Pfam" id="PF14905">
    <property type="entry name" value="OMP_b-brl_3"/>
    <property type="match status" value="1"/>
</dbReference>
<feature type="signal peptide" evidence="1">
    <location>
        <begin position="1"/>
        <end position="20"/>
    </location>
</feature>
<sequence length="914" mass="102018">MKRLLFLSLVLILCSSVSFADNHLISGTVKDTAGSGLGGATVSLLDPSDSTLVKFSITNNNGNYAIPDIGEGKFLLQIAMMGFYTEYKTIEMPSMNPAEFNNIILKENPDANVLNEVIISGEKVPVRVIGDTLEYNAGSYKVKPDAVVEDLLRKLPGMQVDENGNIKAMGKDVKKVLVDGKEFFGDDPKVATKNLPADAIEKVQTYEKKSDESLFTGIDDGERDQTINLQLKAGKKAGYFGEVMGGIGVPEHYDASLKAFKFREKSQVAVLGMANNINKFGFTFEDYLNFNGGIGSLLKNGRLEMNADDVPVDFGQPVTGKMNTQALGLNYGLLNKPTNRFNVSYMGYGLQKLLEQKTHSINYTANGNFEKQDLSNEKTNNYNNGLSSSWYNQLDSSLLLTASIHGQLTNKDGNEALNSQSYLESMVQNSLTSASNSNGDIIKTNGSVSLVKKMKGKWPMLQLQGEGSYSNNKDNNKWLNNTKYLSGQEYMDQQFQNNKNTLGSTALNLSIIRNIGKGYYLKPFAGLEYNNETSIRNQGPSNEGVIAIDSLSPDFNIVSTVIKGGLELKKNNKKTQSNIGLKFETLQMQSELNGTGISDKSYRYMLPYAFWQREIASGTRLGIRYNTQINTPRASQLLPTTDYSNPLFLRSGNAFLKPEYEHSLNLNYNRFDQFTMSTFFVSMDGKYTKDKIGWNQTVSTNLVQKLTTANLKYDWNAGLSAYYARPVQKIKLNFNVSIKERFDQSISQVNYIDNVNKTFNHTLELSVNNLNNNILDARIGGNINISSTQYSINTALNTTYTNYTGFAKVNYRPVKNWSFLLSMDMTHYTSQSYDQPITIPLMKAEITRYVFANQRGAITLKGFDLLNKNKSILRVSQLNYFIEQQSSIIGRYALLSFSYKLNKIGQGNAVNIRL</sequence>
<name>A0A5M6CQ01_9BACT</name>
<dbReference type="EMBL" id="VWSH01000001">
    <property type="protein sequence ID" value="KAA5536470.1"/>
    <property type="molecule type" value="Genomic_DNA"/>
</dbReference>
<keyword evidence="4" id="KW-1185">Reference proteome</keyword>
<dbReference type="SUPFAM" id="SSF56935">
    <property type="entry name" value="Porins"/>
    <property type="match status" value="1"/>
</dbReference>
<evidence type="ECO:0000313" key="3">
    <source>
        <dbReference type="EMBL" id="KAA5536470.1"/>
    </source>
</evidence>
<keyword evidence="1" id="KW-0732">Signal</keyword>
<evidence type="ECO:0000256" key="1">
    <source>
        <dbReference type="SAM" id="SignalP"/>
    </source>
</evidence>
<dbReference type="Pfam" id="PF13620">
    <property type="entry name" value="CarboxypepD_reg"/>
    <property type="match status" value="1"/>
</dbReference>
<reference evidence="3 4" key="1">
    <citation type="submission" date="2019-09" db="EMBL/GenBank/DDBJ databases">
        <title>Genome sequence and assembly of Taibaiella sp.</title>
        <authorList>
            <person name="Chhetri G."/>
        </authorList>
    </citation>
    <scope>NUCLEOTIDE SEQUENCE [LARGE SCALE GENOMIC DNA]</scope>
    <source>
        <strain evidence="3 4">KVB11</strain>
    </source>
</reference>